<evidence type="ECO:0000313" key="2">
    <source>
        <dbReference type="EMBL" id="EMD33492.1"/>
    </source>
</evidence>
<accession>M2R5S0</accession>
<sequence>MSWGYREWVPPPQPKQRAGWTCVECGKRKKKCTGDRSSGNPCPECIERKEEHKCRWQRTLAEVQV</sequence>
<dbReference type="GO" id="GO:0008270">
    <property type="term" value="F:zinc ion binding"/>
    <property type="evidence" value="ECO:0007669"/>
    <property type="project" value="InterPro"/>
</dbReference>
<dbReference type="HOGENOM" id="CLU_2849494_0_0_1"/>
<dbReference type="EMBL" id="KB445806">
    <property type="protein sequence ID" value="EMD33492.1"/>
    <property type="molecule type" value="Genomic_DNA"/>
</dbReference>
<dbReference type="AlphaFoldDB" id="M2R5S0"/>
<feature type="domain" description="Zn(2)-C6 fungal-type" evidence="1">
    <location>
        <begin position="21"/>
        <end position="56"/>
    </location>
</feature>
<dbReference type="GO" id="GO:0000981">
    <property type="term" value="F:DNA-binding transcription factor activity, RNA polymerase II-specific"/>
    <property type="evidence" value="ECO:0007669"/>
    <property type="project" value="InterPro"/>
</dbReference>
<dbReference type="InterPro" id="IPR036864">
    <property type="entry name" value="Zn2-C6_fun-type_DNA-bd_sf"/>
</dbReference>
<reference evidence="2 3" key="1">
    <citation type="journal article" date="2012" name="Proc. Natl. Acad. Sci. U.S.A.">
        <title>Comparative genomics of Ceriporiopsis subvermispora and Phanerochaete chrysosporium provide insight into selective ligninolysis.</title>
        <authorList>
            <person name="Fernandez-Fueyo E."/>
            <person name="Ruiz-Duenas F.J."/>
            <person name="Ferreira P."/>
            <person name="Floudas D."/>
            <person name="Hibbett D.S."/>
            <person name="Canessa P."/>
            <person name="Larrondo L.F."/>
            <person name="James T.Y."/>
            <person name="Seelenfreund D."/>
            <person name="Lobos S."/>
            <person name="Polanco R."/>
            <person name="Tello M."/>
            <person name="Honda Y."/>
            <person name="Watanabe T."/>
            <person name="Watanabe T."/>
            <person name="Ryu J.S."/>
            <person name="Kubicek C.P."/>
            <person name="Schmoll M."/>
            <person name="Gaskell J."/>
            <person name="Hammel K.E."/>
            <person name="St John F.J."/>
            <person name="Vanden Wymelenberg A."/>
            <person name="Sabat G."/>
            <person name="Splinter BonDurant S."/>
            <person name="Syed K."/>
            <person name="Yadav J.S."/>
            <person name="Doddapaneni H."/>
            <person name="Subramanian V."/>
            <person name="Lavin J.L."/>
            <person name="Oguiza J.A."/>
            <person name="Perez G."/>
            <person name="Pisabarro A.G."/>
            <person name="Ramirez L."/>
            <person name="Santoyo F."/>
            <person name="Master E."/>
            <person name="Coutinho P.M."/>
            <person name="Henrissat B."/>
            <person name="Lombard V."/>
            <person name="Magnuson J.K."/>
            <person name="Kuees U."/>
            <person name="Hori C."/>
            <person name="Igarashi K."/>
            <person name="Samejima M."/>
            <person name="Held B.W."/>
            <person name="Barry K.W."/>
            <person name="LaButti K.M."/>
            <person name="Lapidus A."/>
            <person name="Lindquist E.A."/>
            <person name="Lucas S.M."/>
            <person name="Riley R."/>
            <person name="Salamov A.A."/>
            <person name="Hoffmeister D."/>
            <person name="Schwenk D."/>
            <person name="Hadar Y."/>
            <person name="Yarden O."/>
            <person name="de Vries R.P."/>
            <person name="Wiebenga A."/>
            <person name="Stenlid J."/>
            <person name="Eastwood D."/>
            <person name="Grigoriev I.V."/>
            <person name="Berka R.M."/>
            <person name="Blanchette R.A."/>
            <person name="Kersten P."/>
            <person name="Martinez A.T."/>
            <person name="Vicuna R."/>
            <person name="Cullen D."/>
        </authorList>
    </citation>
    <scope>NUCLEOTIDE SEQUENCE [LARGE SCALE GENOMIC DNA]</scope>
    <source>
        <strain evidence="2 3">B</strain>
    </source>
</reference>
<evidence type="ECO:0000313" key="3">
    <source>
        <dbReference type="Proteomes" id="UP000016930"/>
    </source>
</evidence>
<name>M2R5S0_CERS8</name>
<protein>
    <recommendedName>
        <fullName evidence="1">Zn(2)-C6 fungal-type domain-containing protein</fullName>
    </recommendedName>
</protein>
<dbReference type="PROSITE" id="PS50048">
    <property type="entry name" value="ZN2_CY6_FUNGAL_2"/>
    <property type="match status" value="1"/>
</dbReference>
<dbReference type="InterPro" id="IPR001138">
    <property type="entry name" value="Zn2Cys6_DnaBD"/>
</dbReference>
<organism evidence="2 3">
    <name type="scientific">Ceriporiopsis subvermispora (strain B)</name>
    <name type="common">White-rot fungus</name>
    <name type="synonym">Gelatoporia subvermispora</name>
    <dbReference type="NCBI Taxonomy" id="914234"/>
    <lineage>
        <taxon>Eukaryota</taxon>
        <taxon>Fungi</taxon>
        <taxon>Dikarya</taxon>
        <taxon>Basidiomycota</taxon>
        <taxon>Agaricomycotina</taxon>
        <taxon>Agaricomycetes</taxon>
        <taxon>Polyporales</taxon>
        <taxon>Gelatoporiaceae</taxon>
        <taxon>Gelatoporia</taxon>
    </lineage>
</organism>
<dbReference type="SUPFAM" id="SSF57701">
    <property type="entry name" value="Zn2/Cys6 DNA-binding domain"/>
    <property type="match status" value="1"/>
</dbReference>
<gene>
    <name evidence="2" type="ORF">CERSUDRAFT_118071</name>
</gene>
<proteinExistence type="predicted"/>
<keyword evidence="3" id="KW-1185">Reference proteome</keyword>
<dbReference type="Proteomes" id="UP000016930">
    <property type="component" value="Unassembled WGS sequence"/>
</dbReference>
<evidence type="ECO:0000259" key="1">
    <source>
        <dbReference type="PROSITE" id="PS50048"/>
    </source>
</evidence>